<dbReference type="GO" id="GO:0016020">
    <property type="term" value="C:membrane"/>
    <property type="evidence" value="ECO:0007669"/>
    <property type="project" value="InterPro"/>
</dbReference>
<dbReference type="InterPro" id="IPR011123">
    <property type="entry name" value="Y_Y_Y"/>
</dbReference>
<dbReference type="InterPro" id="IPR036890">
    <property type="entry name" value="HATPase_C_sf"/>
</dbReference>
<evidence type="ECO:0000313" key="5">
    <source>
        <dbReference type="Proteomes" id="UP000253141"/>
    </source>
</evidence>
<feature type="domain" description="Signal transduction histidine kinase internal region" evidence="2">
    <location>
        <begin position="878"/>
        <end position="956"/>
    </location>
</feature>
<reference evidence="4 5" key="1">
    <citation type="submission" date="2018-07" db="EMBL/GenBank/DDBJ databases">
        <title>Genome analysis of Runella aurantiaca.</title>
        <authorList>
            <person name="Yang X."/>
        </authorList>
    </citation>
    <scope>NUCLEOTIDE SEQUENCE [LARGE SCALE GENOMIC DNA]</scope>
    <source>
        <strain evidence="4 5">YX9</strain>
    </source>
</reference>
<dbReference type="Gene3D" id="2.130.10.10">
    <property type="entry name" value="YVTN repeat-like/Quinoprotein amine dehydrogenase"/>
    <property type="match status" value="2"/>
</dbReference>
<gene>
    <name evidence="4" type="ORF">DVG78_24055</name>
</gene>
<dbReference type="AlphaFoldDB" id="A0A369I0V6"/>
<accession>A0A369I0V6</accession>
<protein>
    <recommendedName>
        <fullName evidence="6">Signal transduction histidine kinase internal region domain-containing protein</fullName>
    </recommendedName>
</protein>
<dbReference type="InterPro" id="IPR050640">
    <property type="entry name" value="Bact_2-comp_sensor_kinase"/>
</dbReference>
<name>A0A369I0V6_9BACT</name>
<keyword evidence="1" id="KW-0472">Membrane</keyword>
<evidence type="ECO:0000256" key="1">
    <source>
        <dbReference type="SAM" id="Phobius"/>
    </source>
</evidence>
<evidence type="ECO:0000313" key="4">
    <source>
        <dbReference type="EMBL" id="RDB03421.1"/>
    </source>
</evidence>
<proteinExistence type="predicted"/>
<dbReference type="InterPro" id="IPR010559">
    <property type="entry name" value="Sig_transdc_His_kin_internal"/>
</dbReference>
<comment type="caution">
    <text evidence="4">The sequence shown here is derived from an EMBL/GenBank/DDBJ whole genome shotgun (WGS) entry which is preliminary data.</text>
</comment>
<dbReference type="EMBL" id="QPIW01000027">
    <property type="protein sequence ID" value="RDB03421.1"/>
    <property type="molecule type" value="Genomic_DNA"/>
</dbReference>
<dbReference type="Gene3D" id="3.30.565.10">
    <property type="entry name" value="Histidine kinase-like ATPase, C-terminal domain"/>
    <property type="match status" value="1"/>
</dbReference>
<dbReference type="SUPFAM" id="SSF63825">
    <property type="entry name" value="YWTD domain"/>
    <property type="match status" value="1"/>
</dbReference>
<dbReference type="GO" id="GO:0000155">
    <property type="term" value="F:phosphorelay sensor kinase activity"/>
    <property type="evidence" value="ECO:0007669"/>
    <property type="project" value="InterPro"/>
</dbReference>
<dbReference type="PANTHER" id="PTHR34220">
    <property type="entry name" value="SENSOR HISTIDINE KINASE YPDA"/>
    <property type="match status" value="1"/>
</dbReference>
<dbReference type="Gene3D" id="2.60.40.10">
    <property type="entry name" value="Immunoglobulins"/>
    <property type="match status" value="1"/>
</dbReference>
<organism evidence="4 5">
    <name type="scientific">Runella aurantiaca</name>
    <dbReference type="NCBI Taxonomy" id="2282308"/>
    <lineage>
        <taxon>Bacteria</taxon>
        <taxon>Pseudomonadati</taxon>
        <taxon>Bacteroidota</taxon>
        <taxon>Cytophagia</taxon>
        <taxon>Cytophagales</taxon>
        <taxon>Spirosomataceae</taxon>
        <taxon>Runella</taxon>
    </lineage>
</organism>
<dbReference type="Pfam" id="PF06580">
    <property type="entry name" value="His_kinase"/>
    <property type="match status" value="1"/>
</dbReference>
<evidence type="ECO:0000259" key="2">
    <source>
        <dbReference type="Pfam" id="PF06580"/>
    </source>
</evidence>
<dbReference type="PANTHER" id="PTHR34220:SF7">
    <property type="entry name" value="SENSOR HISTIDINE KINASE YPDA"/>
    <property type="match status" value="1"/>
</dbReference>
<dbReference type="OrthoDB" id="9809670at2"/>
<dbReference type="SUPFAM" id="SSF63829">
    <property type="entry name" value="Calcium-dependent phosphotriesterase"/>
    <property type="match status" value="1"/>
</dbReference>
<sequence>MFYRLFVCFYFFFFNGLRTTAQKIEVIRIPESKVKSGPHLRFDPVTINVESFKKANAKKVILHDKQGYLWLKSEPNINEPLIRYDGNYSKAFKNSNWVLFESKKGNIVGTNDDGFAVFDAGNEVFRQYKNPFVKYKDPKLEHRFLYWQMMGNDNDLWFVQQHDENSHNLPLPLFRFDYINLRFIRFLPKNVKNAYSDQNGPEEFKQFLPLITTPNGWVWGMALTTQHPHSLAYFDPATRQCVSFPITISTPEMKIDSRQDAFNFLHNIVFDGRYLWLGHDWFQIGLLRFDTQTHQWKRFLFSKVVQNRISSIAIKNKDELWFKNGDHLTVFDKNTFKSYLYTSELGNPFALMNYGGEFYSNSKNTIWFGMDSNAANENTLGFLDLSKQYFRRNTLLPEKATGFRTLLKKENKHIYLYHNDNYMVVAEHDETTKSNKELWRYVNKKGEYIDIVGALDDRVNQKLWLFGSTDTGGLFELDKKKGIVVPIKAEIKGLGAERNRTEQIMGIGAYCQDQLGNVWFADVGRLIKFNHLTKAFEGFRIYEGLKKAINETEEISSIMTDSQGIIWIGYRSGFLVLFDPNTQKATLQKVFLSHPDGYLRKIVEDKARKVVWLSKSDMGLWKYDQQKRAYSKVSAIESLYNMHLTKKGIMWVRSSTNLIRYNPDNGDIQKFGAEYDLSNFDWTSFGKTSDDGFYFGKFRFRDEDIKPDTIKPNVVFSYVNVFDQALTLPKSLNYIDALELSHDQNFFSVGFSALSYFQQNKNQYAYQLVGFNKDWVNVGNKPLATFTNVPPDEYVLQIKGSNYDGTWSDVRSLRIIIHPAFWQTWWFKTLLGLLTLGVVYSVYRYQLNQKTLKNRLKAEEALRKQREAELSNRIAHTEMAALRAQMNPHFIFNCLNSIQLYTTQNSTEKATEYLTKFSRLIRLVLENSRSEKVTLENELETLRLYLEMEVMRFRGKVNYHITITQSIDQSYIQIPPLLLQPFVENAIWHGLMHKDEGGTVRIEITQPNTDVLQVEITDDGIGRQKAGKFKSKSVTQNKSYGMKVTAERIELINQLYNTTTQVQIVDLKNNTDEAIGTKVTVKIPI</sequence>
<dbReference type="SUPFAM" id="SSF55874">
    <property type="entry name" value="ATPase domain of HSP90 chaperone/DNA topoisomerase II/histidine kinase"/>
    <property type="match status" value="1"/>
</dbReference>
<feature type="domain" description="Two component regulator three Y" evidence="3">
    <location>
        <begin position="756"/>
        <end position="818"/>
    </location>
</feature>
<dbReference type="Proteomes" id="UP000253141">
    <property type="component" value="Unassembled WGS sequence"/>
</dbReference>
<feature type="transmembrane region" description="Helical" evidence="1">
    <location>
        <begin position="825"/>
        <end position="843"/>
    </location>
</feature>
<dbReference type="Pfam" id="PF07495">
    <property type="entry name" value="Y_Y_Y"/>
    <property type="match status" value="1"/>
</dbReference>
<evidence type="ECO:0000259" key="3">
    <source>
        <dbReference type="Pfam" id="PF07495"/>
    </source>
</evidence>
<keyword evidence="1" id="KW-1133">Transmembrane helix</keyword>
<keyword evidence="1" id="KW-0812">Transmembrane</keyword>
<dbReference type="RefSeq" id="WP_114463574.1">
    <property type="nucleotide sequence ID" value="NZ_QPIW01000027.1"/>
</dbReference>
<keyword evidence="5" id="KW-1185">Reference proteome</keyword>
<dbReference type="InterPro" id="IPR015943">
    <property type="entry name" value="WD40/YVTN_repeat-like_dom_sf"/>
</dbReference>
<dbReference type="InterPro" id="IPR013783">
    <property type="entry name" value="Ig-like_fold"/>
</dbReference>
<evidence type="ECO:0008006" key="6">
    <source>
        <dbReference type="Google" id="ProtNLM"/>
    </source>
</evidence>